<feature type="compositionally biased region" description="Low complexity" evidence="1">
    <location>
        <begin position="182"/>
        <end position="195"/>
    </location>
</feature>
<dbReference type="Proteomes" id="UP000708208">
    <property type="component" value="Unassembled WGS sequence"/>
</dbReference>
<evidence type="ECO:0000313" key="3">
    <source>
        <dbReference type="Proteomes" id="UP000708208"/>
    </source>
</evidence>
<sequence>TNETSKLFSFGDKEFKHTKPESCGYRVNKKVQVYSRSSDGISHVDLYSVGHWTCSVTHSVSSSSTLVSVEIATGNEHADASHLEQSEAEYNPETEDTGVADTTTTIESTGSEGAEETTEPETEETTVPTVVEPTAPPAPVCDVSSVTTTLAEKIEQLEGKVDSLVSQLTSKLETKVGDLKESISQISTATSSSSDDSQDSDDKNGNGKVAVNFDGCVKALANKDVDEALKEWEAIEALTLGPTAKSTLLKDILFLAYDSSKGTVVKFVQELINASKKFLPSVYDVLQESMKLNSDNIFALAHEIKSELGVDSNLYSKLPLPVREITSGKIVTLTYLCKTLQKKLEVHVRDDEMTWQREYWPVVASSTYDLNHTKGAMWTFEGSSDGHFKVKNSWFGDYLWIEPNYQNLRTVDESTKNRNGTEFKLKLSTDDTVTIHSVFYKNAPVVEGYLSRNTRDVFRPLRVDADHLPIKFNVELATTKPKN</sequence>
<protein>
    <submittedName>
        <fullName evidence="2">Uncharacterized protein</fullName>
    </submittedName>
</protein>
<feature type="region of interest" description="Disordered" evidence="1">
    <location>
        <begin position="78"/>
        <end position="142"/>
    </location>
</feature>
<accession>A0A8J2PNX6</accession>
<feature type="compositionally biased region" description="Acidic residues" evidence="1">
    <location>
        <begin position="86"/>
        <end position="98"/>
    </location>
</feature>
<reference evidence="2" key="1">
    <citation type="submission" date="2021-06" db="EMBL/GenBank/DDBJ databases">
        <authorList>
            <person name="Hodson N. C."/>
            <person name="Mongue J. A."/>
            <person name="Jaron S. K."/>
        </authorList>
    </citation>
    <scope>NUCLEOTIDE SEQUENCE</scope>
</reference>
<name>A0A8J2PNX6_9HEXA</name>
<feature type="non-terminal residue" evidence="2">
    <location>
        <position position="1"/>
    </location>
</feature>
<dbReference type="EMBL" id="CAJVCH010571668">
    <property type="protein sequence ID" value="CAG7838198.1"/>
    <property type="molecule type" value="Genomic_DNA"/>
</dbReference>
<feature type="region of interest" description="Disordered" evidence="1">
    <location>
        <begin position="182"/>
        <end position="206"/>
    </location>
</feature>
<evidence type="ECO:0000256" key="1">
    <source>
        <dbReference type="SAM" id="MobiDB-lite"/>
    </source>
</evidence>
<gene>
    <name evidence="2" type="ORF">AFUS01_LOCUS47191</name>
</gene>
<feature type="compositionally biased region" description="Acidic residues" evidence="1">
    <location>
        <begin position="113"/>
        <end position="124"/>
    </location>
</feature>
<organism evidence="2 3">
    <name type="scientific">Allacma fusca</name>
    <dbReference type="NCBI Taxonomy" id="39272"/>
    <lineage>
        <taxon>Eukaryota</taxon>
        <taxon>Metazoa</taxon>
        <taxon>Ecdysozoa</taxon>
        <taxon>Arthropoda</taxon>
        <taxon>Hexapoda</taxon>
        <taxon>Collembola</taxon>
        <taxon>Symphypleona</taxon>
        <taxon>Sminthuridae</taxon>
        <taxon>Allacma</taxon>
    </lineage>
</organism>
<comment type="caution">
    <text evidence="2">The sequence shown here is derived from an EMBL/GenBank/DDBJ whole genome shotgun (WGS) entry which is preliminary data.</text>
</comment>
<dbReference type="AlphaFoldDB" id="A0A8J2PNX6"/>
<evidence type="ECO:0000313" key="2">
    <source>
        <dbReference type="EMBL" id="CAG7838198.1"/>
    </source>
</evidence>
<proteinExistence type="predicted"/>
<feature type="compositionally biased region" description="Low complexity" evidence="1">
    <location>
        <begin position="99"/>
        <end position="112"/>
    </location>
</feature>
<keyword evidence="3" id="KW-1185">Reference proteome</keyword>